<dbReference type="FunFam" id="2.170.150.80:FF:000002">
    <property type="entry name" value="Nac domain-containing protein 86"/>
    <property type="match status" value="1"/>
</dbReference>
<dbReference type="Proteomes" id="UP000515123">
    <property type="component" value="Linkage group 22"/>
</dbReference>
<reference evidence="9 10" key="1">
    <citation type="journal article" date="2016" name="DNA Res.">
        <title>The draft genome of MD-2 pineapple using hybrid error correction of long reads.</title>
        <authorList>
            <person name="Redwan R.M."/>
            <person name="Saidin A."/>
            <person name="Kumar S.V."/>
        </authorList>
    </citation>
    <scope>NUCLEOTIDE SEQUENCE [LARGE SCALE GENOMIC DNA]</scope>
    <source>
        <strain evidence="10">cv. MD2</strain>
        <tissue evidence="9">Leaf</tissue>
    </source>
</reference>
<gene>
    <name evidence="12" type="primary">LOC109727348</name>
    <name evidence="9" type="ORF">ACMD2_06763</name>
</gene>
<dbReference type="PANTHER" id="PTHR31744">
    <property type="entry name" value="PROTEIN CUP-SHAPED COTYLEDON 2-RELATED"/>
    <property type="match status" value="1"/>
</dbReference>
<dbReference type="SUPFAM" id="SSF101941">
    <property type="entry name" value="NAC domain"/>
    <property type="match status" value="1"/>
</dbReference>
<keyword evidence="7" id="KW-1133">Transmembrane helix</keyword>
<dbReference type="InterPro" id="IPR003441">
    <property type="entry name" value="NAC-dom"/>
</dbReference>
<evidence type="ECO:0000313" key="9">
    <source>
        <dbReference type="EMBL" id="OAY81110.1"/>
    </source>
</evidence>
<dbReference type="Gene3D" id="2.170.150.80">
    <property type="entry name" value="NAC domain"/>
    <property type="match status" value="1"/>
</dbReference>
<accession>A0A199VWN7</accession>
<sequence length="644" mass="70846">MSGGGAVPSSDASPPSVPLAPGFRFHPTDEELVIYYLKRRILGRSLRVDAIAEIDLYKCEPWDLPARSRIRSRDTEWYFFSTLDRKYANKSRTNRATAMGYWKTTGKDREVRHGSRVVGMKKTLVFHAGRAPRGDRTNWVMHEYRLEGEEIANAAVSQDSFVVCRVFQKSGSGPQNGAQYGAPFVEGEWAEETDTVALEVNDGEKEEYLQMNDFSQIQDQVNQHDTLPGSAPSSIESDDSSHVDDPVGLTEVVKTEPNIIDDMIEYYELEQKNSLELNNNAEERAIVTESSSSPCQNGQYVELNDLKDVVNLDFPHSDDSTTWPLKTCYKQNFMNGIDSGSNLQEILDVEEFFDTMNEDSDSQEPTVLCDNSYLATNFYSSEQGNENMVFYDASSDDPANGKDEFVHPNGPLPTPISSSSGFDMVDELLTYFDTTENMLGSVDNLEATDAYLPNLSNFTQQVDATCNATSMVLEANDQCGASSSAGPSDAINKLNEKTKDLTPVSDISMDDIGDKSIRKHLVHMLGSISAPPALAEEFCAGPGKSIVPISAAHSASSSVHVTAGIIQIGGLTFSGNTPKNGDYGFLISYSIDGNLPTKSVEYDPITKMNGSAIATIFHSGFYLFFLSTLILAVSYKLGVCFYNR</sequence>
<keyword evidence="4" id="KW-0804">Transcription</keyword>
<dbReference type="OrthoDB" id="777252at2759"/>
<protein>
    <submittedName>
        <fullName evidence="12">NAC domain-containing protein 53-like</fullName>
    </submittedName>
    <submittedName>
        <fullName evidence="9">NAC domain-containing protein 78</fullName>
    </submittedName>
</protein>
<keyword evidence="5" id="KW-0539">Nucleus</keyword>
<proteinExistence type="predicted"/>
<keyword evidence="7" id="KW-0472">Membrane</keyword>
<dbReference type="PANTHER" id="PTHR31744:SF210">
    <property type="entry name" value="NAC DOMAIN-CONTAINING PROTEIN 86-LIKE"/>
    <property type="match status" value="1"/>
</dbReference>
<dbReference type="GO" id="GO:0005634">
    <property type="term" value="C:nucleus"/>
    <property type="evidence" value="ECO:0007669"/>
    <property type="project" value="UniProtKB-SubCell"/>
</dbReference>
<dbReference type="AlphaFoldDB" id="A0A199VWN7"/>
<evidence type="ECO:0000313" key="11">
    <source>
        <dbReference type="Proteomes" id="UP000515123"/>
    </source>
</evidence>
<name>A0A199VWN7_ANACO</name>
<reference evidence="12" key="2">
    <citation type="submission" date="2025-04" db="UniProtKB">
        <authorList>
            <consortium name="RefSeq"/>
        </authorList>
    </citation>
    <scope>IDENTIFICATION</scope>
    <source>
        <tissue evidence="12">Leaf</tissue>
    </source>
</reference>
<organism evidence="9 10">
    <name type="scientific">Ananas comosus</name>
    <name type="common">Pineapple</name>
    <name type="synonym">Ananas ananas</name>
    <dbReference type="NCBI Taxonomy" id="4615"/>
    <lineage>
        <taxon>Eukaryota</taxon>
        <taxon>Viridiplantae</taxon>
        <taxon>Streptophyta</taxon>
        <taxon>Embryophyta</taxon>
        <taxon>Tracheophyta</taxon>
        <taxon>Spermatophyta</taxon>
        <taxon>Magnoliopsida</taxon>
        <taxon>Liliopsida</taxon>
        <taxon>Poales</taxon>
        <taxon>Bromeliaceae</taxon>
        <taxon>Bromelioideae</taxon>
        <taxon>Ananas</taxon>
    </lineage>
</organism>
<dbReference type="STRING" id="4615.A0A199VWN7"/>
<evidence type="ECO:0000313" key="12">
    <source>
        <dbReference type="RefSeq" id="XP_020113025.1"/>
    </source>
</evidence>
<dbReference type="Gramene" id="Aco006854.1.mrna1">
    <property type="protein sequence ID" value="Aco006854.1.mrna1"/>
    <property type="gene ID" value="Aco006854.1.path1"/>
</dbReference>
<feature type="domain" description="NAC" evidence="8">
    <location>
        <begin position="19"/>
        <end position="169"/>
    </location>
</feature>
<evidence type="ECO:0000256" key="2">
    <source>
        <dbReference type="ARBA" id="ARBA00023015"/>
    </source>
</evidence>
<evidence type="ECO:0000256" key="1">
    <source>
        <dbReference type="ARBA" id="ARBA00004123"/>
    </source>
</evidence>
<dbReference type="RefSeq" id="XP_020113025.1">
    <property type="nucleotide sequence ID" value="XM_020257436.1"/>
</dbReference>
<dbReference type="GO" id="GO:0003677">
    <property type="term" value="F:DNA binding"/>
    <property type="evidence" value="ECO:0007669"/>
    <property type="project" value="UniProtKB-KW"/>
</dbReference>
<evidence type="ECO:0000256" key="3">
    <source>
        <dbReference type="ARBA" id="ARBA00023125"/>
    </source>
</evidence>
<dbReference type="InterPro" id="IPR036093">
    <property type="entry name" value="NAC_dom_sf"/>
</dbReference>
<dbReference type="GeneID" id="109727348"/>
<dbReference type="Proteomes" id="UP000092600">
    <property type="component" value="Unassembled WGS sequence"/>
</dbReference>
<evidence type="ECO:0000256" key="6">
    <source>
        <dbReference type="SAM" id="MobiDB-lite"/>
    </source>
</evidence>
<feature type="region of interest" description="Disordered" evidence="6">
    <location>
        <begin position="224"/>
        <end position="246"/>
    </location>
</feature>
<feature type="transmembrane region" description="Helical" evidence="7">
    <location>
        <begin position="621"/>
        <end position="642"/>
    </location>
</feature>
<dbReference type="PROSITE" id="PS51005">
    <property type="entry name" value="NAC"/>
    <property type="match status" value="1"/>
</dbReference>
<keyword evidence="3" id="KW-0238">DNA-binding</keyword>
<evidence type="ECO:0000259" key="8">
    <source>
        <dbReference type="PROSITE" id="PS51005"/>
    </source>
</evidence>
<evidence type="ECO:0000256" key="5">
    <source>
        <dbReference type="ARBA" id="ARBA00023242"/>
    </source>
</evidence>
<keyword evidence="11" id="KW-1185">Reference proteome</keyword>
<keyword evidence="7" id="KW-0812">Transmembrane</keyword>
<dbReference type="GO" id="GO:0006355">
    <property type="term" value="P:regulation of DNA-templated transcription"/>
    <property type="evidence" value="ECO:0007669"/>
    <property type="project" value="InterPro"/>
</dbReference>
<evidence type="ECO:0000256" key="4">
    <source>
        <dbReference type="ARBA" id="ARBA00023163"/>
    </source>
</evidence>
<dbReference type="Pfam" id="PF02365">
    <property type="entry name" value="NAM"/>
    <property type="match status" value="1"/>
</dbReference>
<keyword evidence="2" id="KW-0805">Transcription regulation</keyword>
<comment type="subcellular location">
    <subcellularLocation>
        <location evidence="1">Nucleus</location>
    </subcellularLocation>
</comment>
<evidence type="ECO:0000256" key="7">
    <source>
        <dbReference type="SAM" id="Phobius"/>
    </source>
</evidence>
<dbReference type="EMBL" id="LSRQ01000732">
    <property type="protein sequence ID" value="OAY81110.1"/>
    <property type="molecule type" value="Genomic_DNA"/>
</dbReference>
<evidence type="ECO:0000313" key="10">
    <source>
        <dbReference type="Proteomes" id="UP000092600"/>
    </source>
</evidence>